<dbReference type="PANTHER" id="PTHR36335:SF1">
    <property type="entry name" value="CHAPERONE DNAJ-DOMAIN SUPERFAMILY PROTEIN"/>
    <property type="match status" value="1"/>
</dbReference>
<dbReference type="OrthoDB" id="498970at2759"/>
<dbReference type="Gene3D" id="1.10.287.110">
    <property type="entry name" value="DnaJ domain"/>
    <property type="match status" value="1"/>
</dbReference>
<dbReference type="InterPro" id="IPR036869">
    <property type="entry name" value="J_dom_sf"/>
</dbReference>
<evidence type="ECO:0000313" key="4">
    <source>
        <dbReference type="Proteomes" id="UP000245207"/>
    </source>
</evidence>
<feature type="compositionally biased region" description="Basic and acidic residues" evidence="1">
    <location>
        <begin position="237"/>
        <end position="250"/>
    </location>
</feature>
<evidence type="ECO:0000259" key="2">
    <source>
        <dbReference type="PROSITE" id="PS50076"/>
    </source>
</evidence>
<organism evidence="3 4">
    <name type="scientific">Artemisia annua</name>
    <name type="common">Sweet wormwood</name>
    <dbReference type="NCBI Taxonomy" id="35608"/>
    <lineage>
        <taxon>Eukaryota</taxon>
        <taxon>Viridiplantae</taxon>
        <taxon>Streptophyta</taxon>
        <taxon>Embryophyta</taxon>
        <taxon>Tracheophyta</taxon>
        <taxon>Spermatophyta</taxon>
        <taxon>Magnoliopsida</taxon>
        <taxon>eudicotyledons</taxon>
        <taxon>Gunneridae</taxon>
        <taxon>Pentapetalae</taxon>
        <taxon>asterids</taxon>
        <taxon>campanulids</taxon>
        <taxon>Asterales</taxon>
        <taxon>Asteraceae</taxon>
        <taxon>Asteroideae</taxon>
        <taxon>Anthemideae</taxon>
        <taxon>Artemisiinae</taxon>
        <taxon>Artemisia</taxon>
    </lineage>
</organism>
<feature type="compositionally biased region" description="Basic and acidic residues" evidence="1">
    <location>
        <begin position="174"/>
        <end position="197"/>
    </location>
</feature>
<dbReference type="EMBL" id="PKPP01001599">
    <property type="protein sequence ID" value="PWA81358.1"/>
    <property type="molecule type" value="Genomic_DNA"/>
</dbReference>
<feature type="compositionally biased region" description="Basic and acidic residues" evidence="1">
    <location>
        <begin position="208"/>
        <end position="226"/>
    </location>
</feature>
<feature type="compositionally biased region" description="Acidic residues" evidence="1">
    <location>
        <begin position="265"/>
        <end position="276"/>
    </location>
</feature>
<sequence length="446" mass="51204">MKALKRCRNSNPVLIDLETYNINNVIDIDVPEKHTKKQGGVKEKSHPSKTVYIYIDDDESPLDHHPGQSARNSEKGASSSRRYVPDASPVKISKGKRTYSGRRFSAPSDIELSDDDGPDCEYIEDPSAEIREQWERASLKRKGDLHNDHNNIGVDKNKHKRTQDAKSNRTRHEKRGESSARKDVKENLSDHDLRDNVDLDGGLNRNKQKYDQDSKFNRTRHAEKGESSACSANFSDYEARDTVDGGKDDIPSTSNAEKNEKNDLENDATVDDDVPVEDSIISEREKLKETDEYKRALEEELAERQRALKIQAEEAQHLRLMLKRKKAQSLRILDMERRQKQRVDEIRESQKKDEENMNLKEQYRGEVIEGLKKLEITCIDMASLLRGLGIEVGEGPVPLSHEVRAAYKRALLRFHPDRASNGDMRQQVEAEEKFKLLFRMKSKLSL</sequence>
<dbReference type="SUPFAM" id="SSF46565">
    <property type="entry name" value="Chaperone J-domain"/>
    <property type="match status" value="1"/>
</dbReference>
<feature type="compositionally biased region" description="Acidic residues" evidence="1">
    <location>
        <begin position="111"/>
        <end position="123"/>
    </location>
</feature>
<dbReference type="STRING" id="35608.A0A2U1P6I1"/>
<evidence type="ECO:0000256" key="1">
    <source>
        <dbReference type="SAM" id="MobiDB-lite"/>
    </source>
</evidence>
<keyword evidence="4" id="KW-1185">Reference proteome</keyword>
<accession>A0A2U1P6I1</accession>
<reference evidence="3 4" key="1">
    <citation type="journal article" date="2018" name="Mol. Plant">
        <title>The genome of Artemisia annua provides insight into the evolution of Asteraceae family and artemisinin biosynthesis.</title>
        <authorList>
            <person name="Shen Q."/>
            <person name="Zhang L."/>
            <person name="Liao Z."/>
            <person name="Wang S."/>
            <person name="Yan T."/>
            <person name="Shi P."/>
            <person name="Liu M."/>
            <person name="Fu X."/>
            <person name="Pan Q."/>
            <person name="Wang Y."/>
            <person name="Lv Z."/>
            <person name="Lu X."/>
            <person name="Zhang F."/>
            <person name="Jiang W."/>
            <person name="Ma Y."/>
            <person name="Chen M."/>
            <person name="Hao X."/>
            <person name="Li L."/>
            <person name="Tang Y."/>
            <person name="Lv G."/>
            <person name="Zhou Y."/>
            <person name="Sun X."/>
            <person name="Brodelius P.E."/>
            <person name="Rose J.K.C."/>
            <person name="Tang K."/>
        </authorList>
    </citation>
    <scope>NUCLEOTIDE SEQUENCE [LARGE SCALE GENOMIC DNA]</scope>
    <source>
        <strain evidence="4">cv. Huhao1</strain>
        <tissue evidence="3">Leaf</tissue>
    </source>
</reference>
<dbReference type="InterPro" id="IPR001623">
    <property type="entry name" value="DnaJ_domain"/>
</dbReference>
<dbReference type="PROSITE" id="PS50076">
    <property type="entry name" value="DNAJ_2"/>
    <property type="match status" value="1"/>
</dbReference>
<evidence type="ECO:0000313" key="3">
    <source>
        <dbReference type="EMBL" id="PWA81358.1"/>
    </source>
</evidence>
<comment type="caution">
    <text evidence="3">The sequence shown here is derived from an EMBL/GenBank/DDBJ whole genome shotgun (WGS) entry which is preliminary data.</text>
</comment>
<dbReference type="CDD" id="cd06257">
    <property type="entry name" value="DnaJ"/>
    <property type="match status" value="1"/>
</dbReference>
<feature type="compositionally biased region" description="Polar residues" evidence="1">
    <location>
        <begin position="69"/>
        <end position="81"/>
    </location>
</feature>
<dbReference type="PANTHER" id="PTHR36335">
    <property type="entry name" value="CHAPERONE DNAJ-DOMAIN SUPERFAMILY PROTEIN"/>
    <property type="match status" value="1"/>
</dbReference>
<feature type="region of interest" description="Disordered" evidence="1">
    <location>
        <begin position="140"/>
        <end position="285"/>
    </location>
</feature>
<protein>
    <submittedName>
        <fullName evidence="3">DnaJ domain-containing protein</fullName>
    </submittedName>
</protein>
<name>A0A2U1P6I1_ARTAN</name>
<feature type="region of interest" description="Disordered" evidence="1">
    <location>
        <begin position="58"/>
        <end position="123"/>
    </location>
</feature>
<dbReference type="AlphaFoldDB" id="A0A2U1P6I1"/>
<feature type="compositionally biased region" description="Basic and acidic residues" evidence="1">
    <location>
        <begin position="140"/>
        <end position="149"/>
    </location>
</feature>
<proteinExistence type="predicted"/>
<dbReference type="Proteomes" id="UP000245207">
    <property type="component" value="Unassembled WGS sequence"/>
</dbReference>
<feature type="domain" description="J" evidence="2">
    <location>
        <begin position="383"/>
        <end position="446"/>
    </location>
</feature>
<gene>
    <name evidence="3" type="ORF">CTI12_AA105730</name>
</gene>